<dbReference type="InterPro" id="IPR003115">
    <property type="entry name" value="ParB_N"/>
</dbReference>
<dbReference type="Gene3D" id="3.90.1530.30">
    <property type="match status" value="1"/>
</dbReference>
<comment type="caution">
    <text evidence="2">The sequence shown here is derived from an EMBL/GenBank/DDBJ whole genome shotgun (WGS) entry which is preliminary data.</text>
</comment>
<keyword evidence="3" id="KW-1185">Reference proteome</keyword>
<protein>
    <recommendedName>
        <fullName evidence="1">ParB-like N-terminal domain-containing protein</fullName>
    </recommendedName>
</protein>
<proteinExistence type="predicted"/>
<gene>
    <name evidence="2" type="ORF">CAL25_20050</name>
</gene>
<dbReference type="SUPFAM" id="SSF109709">
    <property type="entry name" value="KorB DNA-binding domain-like"/>
    <property type="match status" value="1"/>
</dbReference>
<name>A0A261TBF1_9BORD</name>
<dbReference type="AlphaFoldDB" id="A0A261TBF1"/>
<evidence type="ECO:0000259" key="1">
    <source>
        <dbReference type="Pfam" id="PF02195"/>
    </source>
</evidence>
<dbReference type="InterPro" id="IPR036086">
    <property type="entry name" value="ParB/Sulfiredoxin_sf"/>
</dbReference>
<dbReference type="OrthoDB" id="9813122at2"/>
<dbReference type="GO" id="GO:0007059">
    <property type="term" value="P:chromosome segregation"/>
    <property type="evidence" value="ECO:0007669"/>
    <property type="project" value="TreeGrafter"/>
</dbReference>
<sequence>MLGLKSTIQAMGGLLQNLVVVAAPDGAYEVCAGGRRWTALGLLIDGGVFATDHPVPCLVIPAEYAHHASMIENIGRKAMHPADVFASYARLRAEGWAVDAIAAAHGASEKAVKKLLALGEVSPVLMDLFRQDKIALEEMQALAAVSDHGRQEAAWKAAKQGYYHRPSRIRELLAETELRGDSLVARYVTVAAYEKAGGNVRRDLFEDNTYLDDPEQVRAMAVQKMQRSKLAKTVAGEGWGWMEHRVELDYSDRKKLYGEIQQSNQEPTKAQAKLLNSLTKKIDDAEAKMCESAQAEMATAP</sequence>
<dbReference type="CDD" id="cd16406">
    <property type="entry name" value="ParB_N_like"/>
    <property type="match status" value="1"/>
</dbReference>
<dbReference type="Proteomes" id="UP000216913">
    <property type="component" value="Unassembled WGS sequence"/>
</dbReference>
<dbReference type="PANTHER" id="PTHR33375:SF7">
    <property type="entry name" value="CHROMOSOME 2-PARTITIONING PROTEIN PARB-RELATED"/>
    <property type="match status" value="1"/>
</dbReference>
<dbReference type="InterPro" id="IPR050336">
    <property type="entry name" value="Chromosome_partition/occlusion"/>
</dbReference>
<dbReference type="PANTHER" id="PTHR33375">
    <property type="entry name" value="CHROMOSOME-PARTITIONING PROTEIN PARB-RELATED"/>
    <property type="match status" value="1"/>
</dbReference>
<reference evidence="2 3" key="1">
    <citation type="submission" date="2017-05" db="EMBL/GenBank/DDBJ databases">
        <title>Complete and WGS of Bordetella genogroups.</title>
        <authorList>
            <person name="Spilker T."/>
            <person name="LiPuma J."/>
        </authorList>
    </citation>
    <scope>NUCLEOTIDE SEQUENCE [LARGE SCALE GENOMIC DNA]</scope>
    <source>
        <strain evidence="2 3">AU10456</strain>
    </source>
</reference>
<dbReference type="SUPFAM" id="SSF110849">
    <property type="entry name" value="ParB/Sulfiredoxin"/>
    <property type="match status" value="1"/>
</dbReference>
<dbReference type="EMBL" id="NEVP01000011">
    <property type="protein sequence ID" value="OZI46954.1"/>
    <property type="molecule type" value="Genomic_DNA"/>
</dbReference>
<feature type="domain" description="ParB-like N-terminal" evidence="1">
    <location>
        <begin position="4"/>
        <end position="74"/>
    </location>
</feature>
<organism evidence="2 3">
    <name type="scientific">Bordetella genomosp. 5</name>
    <dbReference type="NCBI Taxonomy" id="1395608"/>
    <lineage>
        <taxon>Bacteria</taxon>
        <taxon>Pseudomonadati</taxon>
        <taxon>Pseudomonadota</taxon>
        <taxon>Betaproteobacteria</taxon>
        <taxon>Burkholderiales</taxon>
        <taxon>Alcaligenaceae</taxon>
        <taxon>Bordetella</taxon>
    </lineage>
</organism>
<evidence type="ECO:0000313" key="3">
    <source>
        <dbReference type="Proteomes" id="UP000216913"/>
    </source>
</evidence>
<evidence type="ECO:0000313" key="2">
    <source>
        <dbReference type="EMBL" id="OZI46954.1"/>
    </source>
</evidence>
<dbReference type="Gene3D" id="1.10.10.2830">
    <property type="match status" value="1"/>
</dbReference>
<accession>A0A261TBF1</accession>
<dbReference type="GO" id="GO:0005694">
    <property type="term" value="C:chromosome"/>
    <property type="evidence" value="ECO:0007669"/>
    <property type="project" value="TreeGrafter"/>
</dbReference>
<dbReference type="Pfam" id="PF02195">
    <property type="entry name" value="ParB_N"/>
    <property type="match status" value="1"/>
</dbReference>